<dbReference type="Gene3D" id="2.60.120.680">
    <property type="entry name" value="GOLD domain"/>
    <property type="match status" value="1"/>
</dbReference>
<dbReference type="PROSITE" id="PS50866">
    <property type="entry name" value="GOLD"/>
    <property type="match status" value="1"/>
</dbReference>
<dbReference type="GeneID" id="17276095"/>
<reference evidence="2" key="2">
    <citation type="submission" date="2024-10" db="UniProtKB">
        <authorList>
            <consortium name="EnsemblProtists"/>
        </authorList>
    </citation>
    <scope>IDENTIFICATION</scope>
</reference>
<evidence type="ECO:0000313" key="2">
    <source>
        <dbReference type="EnsemblProtists" id="EOD30821"/>
    </source>
</evidence>
<name>A0A0D3K4Y6_EMIH1</name>
<dbReference type="Proteomes" id="UP000013827">
    <property type="component" value="Unassembled WGS sequence"/>
</dbReference>
<dbReference type="HOGENOM" id="CLU_1622100_0_0_1"/>
<keyword evidence="3" id="KW-1185">Reference proteome</keyword>
<dbReference type="InterPro" id="IPR036598">
    <property type="entry name" value="GOLD_dom_sf"/>
</dbReference>
<proteinExistence type="predicted"/>
<evidence type="ECO:0000259" key="1">
    <source>
        <dbReference type="PROSITE" id="PS50866"/>
    </source>
</evidence>
<dbReference type="RefSeq" id="XP_005783250.1">
    <property type="nucleotide sequence ID" value="XM_005783193.1"/>
</dbReference>
<protein>
    <recommendedName>
        <fullName evidence="1">GOLD domain-containing protein</fullName>
    </recommendedName>
</protein>
<evidence type="ECO:0000313" key="3">
    <source>
        <dbReference type="Proteomes" id="UP000013827"/>
    </source>
</evidence>
<sequence>MRRAASLDACSATAARGTQMQQLLTFKSGRLRRSLGLQLHDAYATLSLPAGRAAVFSITLARTADEATCACGATSTAAWDWALEARDIDFGVRWTAAAGEPAELHPTSRHEAAAGPVEGSFELPEGCESGLLELTLSNRFSYFRSKAVSYRIGTAAVKAEPRVE</sequence>
<feature type="domain" description="GOLD" evidence="1">
    <location>
        <begin position="32"/>
        <end position="154"/>
    </location>
</feature>
<dbReference type="PaxDb" id="2903-EOD30821"/>
<dbReference type="InterPro" id="IPR009038">
    <property type="entry name" value="GOLD_dom"/>
</dbReference>
<dbReference type="KEGG" id="ehx:EMIHUDRAFT_232428"/>
<dbReference type="AlphaFoldDB" id="A0A0D3K4Y6"/>
<accession>A0A0D3K4Y6</accession>
<dbReference type="SUPFAM" id="SSF101576">
    <property type="entry name" value="Supernatant protein factor (SPF), C-terminal domain"/>
    <property type="match status" value="1"/>
</dbReference>
<dbReference type="EnsemblProtists" id="EOD30821">
    <property type="protein sequence ID" value="EOD30821"/>
    <property type="gene ID" value="EMIHUDRAFT_232428"/>
</dbReference>
<reference evidence="3" key="1">
    <citation type="journal article" date="2013" name="Nature">
        <title>Pan genome of the phytoplankton Emiliania underpins its global distribution.</title>
        <authorList>
            <person name="Read B.A."/>
            <person name="Kegel J."/>
            <person name="Klute M.J."/>
            <person name="Kuo A."/>
            <person name="Lefebvre S.C."/>
            <person name="Maumus F."/>
            <person name="Mayer C."/>
            <person name="Miller J."/>
            <person name="Monier A."/>
            <person name="Salamov A."/>
            <person name="Young J."/>
            <person name="Aguilar M."/>
            <person name="Claverie J.M."/>
            <person name="Frickenhaus S."/>
            <person name="Gonzalez K."/>
            <person name="Herman E.K."/>
            <person name="Lin Y.C."/>
            <person name="Napier J."/>
            <person name="Ogata H."/>
            <person name="Sarno A.F."/>
            <person name="Shmutz J."/>
            <person name="Schroeder D."/>
            <person name="de Vargas C."/>
            <person name="Verret F."/>
            <person name="von Dassow P."/>
            <person name="Valentin K."/>
            <person name="Van de Peer Y."/>
            <person name="Wheeler G."/>
            <person name="Dacks J.B."/>
            <person name="Delwiche C.F."/>
            <person name="Dyhrman S.T."/>
            <person name="Glockner G."/>
            <person name="John U."/>
            <person name="Richards T."/>
            <person name="Worden A.Z."/>
            <person name="Zhang X."/>
            <person name="Grigoriev I.V."/>
            <person name="Allen A.E."/>
            <person name="Bidle K."/>
            <person name="Borodovsky M."/>
            <person name="Bowler C."/>
            <person name="Brownlee C."/>
            <person name="Cock J.M."/>
            <person name="Elias M."/>
            <person name="Gladyshev V.N."/>
            <person name="Groth M."/>
            <person name="Guda C."/>
            <person name="Hadaegh A."/>
            <person name="Iglesias-Rodriguez M.D."/>
            <person name="Jenkins J."/>
            <person name="Jones B.M."/>
            <person name="Lawson T."/>
            <person name="Leese F."/>
            <person name="Lindquist E."/>
            <person name="Lobanov A."/>
            <person name="Lomsadze A."/>
            <person name="Malik S.B."/>
            <person name="Marsh M.E."/>
            <person name="Mackinder L."/>
            <person name="Mock T."/>
            <person name="Mueller-Roeber B."/>
            <person name="Pagarete A."/>
            <person name="Parker M."/>
            <person name="Probert I."/>
            <person name="Quesneville H."/>
            <person name="Raines C."/>
            <person name="Rensing S.A."/>
            <person name="Riano-Pachon D.M."/>
            <person name="Richier S."/>
            <person name="Rokitta S."/>
            <person name="Shiraiwa Y."/>
            <person name="Soanes D.M."/>
            <person name="van der Giezen M."/>
            <person name="Wahlund T.M."/>
            <person name="Williams B."/>
            <person name="Wilson W."/>
            <person name="Wolfe G."/>
            <person name="Wurch L.L."/>
        </authorList>
    </citation>
    <scope>NUCLEOTIDE SEQUENCE</scope>
</reference>
<organism evidence="2 3">
    <name type="scientific">Emiliania huxleyi (strain CCMP1516)</name>
    <dbReference type="NCBI Taxonomy" id="280463"/>
    <lineage>
        <taxon>Eukaryota</taxon>
        <taxon>Haptista</taxon>
        <taxon>Haptophyta</taxon>
        <taxon>Prymnesiophyceae</taxon>
        <taxon>Isochrysidales</taxon>
        <taxon>Noelaerhabdaceae</taxon>
        <taxon>Emiliania</taxon>
    </lineage>
</organism>